<dbReference type="Proteomes" id="UP000606115">
    <property type="component" value="Unassembled WGS sequence"/>
</dbReference>
<protein>
    <recommendedName>
        <fullName evidence="3">GerMN domain-containing protein</fullName>
    </recommendedName>
</protein>
<dbReference type="PROSITE" id="PS51257">
    <property type="entry name" value="PROKAR_LIPOPROTEIN"/>
    <property type="match status" value="1"/>
</dbReference>
<evidence type="ECO:0000256" key="2">
    <source>
        <dbReference type="SAM" id="SignalP"/>
    </source>
</evidence>
<comment type="caution">
    <text evidence="4">The sequence shown here is derived from an EMBL/GenBank/DDBJ whole genome shotgun (WGS) entry which is preliminary data.</text>
</comment>
<keyword evidence="2" id="KW-0732">Signal</keyword>
<dbReference type="GeneID" id="303304987"/>
<evidence type="ECO:0000313" key="4">
    <source>
        <dbReference type="EMBL" id="GGJ66284.1"/>
    </source>
</evidence>
<name>A0ABQ2DNX3_9MICC</name>
<feature type="region of interest" description="Disordered" evidence="1">
    <location>
        <begin position="28"/>
        <end position="65"/>
    </location>
</feature>
<organism evidence="4 5">
    <name type="scientific">Glutamicibacter ardleyensis</name>
    <dbReference type="NCBI Taxonomy" id="225894"/>
    <lineage>
        <taxon>Bacteria</taxon>
        <taxon>Bacillati</taxon>
        <taxon>Actinomycetota</taxon>
        <taxon>Actinomycetes</taxon>
        <taxon>Micrococcales</taxon>
        <taxon>Micrococcaceae</taxon>
        <taxon>Glutamicibacter</taxon>
    </lineage>
</organism>
<feature type="signal peptide" evidence="2">
    <location>
        <begin position="1"/>
        <end position="26"/>
    </location>
</feature>
<dbReference type="RefSeq" id="WP_229677144.1">
    <property type="nucleotide sequence ID" value="NZ_BMKX01000007.1"/>
</dbReference>
<sequence length="203" mass="20422">MRPQRISQLPIAFGLGILFLAAGCSANDGEGMTESSAPPAATQSSTPLQDSPAPVSSAPAGARSSTSATSASLTLFYVAVGDAGKSGPEIGCGDSIVATETGPKEFTNQVEASVAALLANDAEELGSSGLRNALTASDLEYVSSMVDGDVVTVQLNGTVSSSGTCDDPRIVEQLKYTAMTAAGTGEAEILVEGEKIEEALSSK</sequence>
<accession>A0ABQ2DNX3</accession>
<feature type="chain" id="PRO_5046377031" description="GerMN domain-containing protein" evidence="2">
    <location>
        <begin position="27"/>
        <end position="203"/>
    </location>
</feature>
<evidence type="ECO:0000259" key="3">
    <source>
        <dbReference type="SMART" id="SM00909"/>
    </source>
</evidence>
<dbReference type="InterPro" id="IPR019606">
    <property type="entry name" value="GerMN"/>
</dbReference>
<feature type="domain" description="GerMN" evidence="3">
    <location>
        <begin position="110"/>
        <end position="200"/>
    </location>
</feature>
<dbReference type="Pfam" id="PF10646">
    <property type="entry name" value="Germane"/>
    <property type="match status" value="1"/>
</dbReference>
<dbReference type="SMART" id="SM00909">
    <property type="entry name" value="Germane"/>
    <property type="match status" value="1"/>
</dbReference>
<proteinExistence type="predicted"/>
<keyword evidence="5" id="KW-1185">Reference proteome</keyword>
<evidence type="ECO:0000256" key="1">
    <source>
        <dbReference type="SAM" id="MobiDB-lite"/>
    </source>
</evidence>
<feature type="compositionally biased region" description="Low complexity" evidence="1">
    <location>
        <begin position="33"/>
        <end position="65"/>
    </location>
</feature>
<gene>
    <name evidence="4" type="ORF">GCM10007173_26430</name>
</gene>
<reference evidence="5" key="1">
    <citation type="journal article" date="2019" name="Int. J. Syst. Evol. Microbiol.">
        <title>The Global Catalogue of Microorganisms (GCM) 10K type strain sequencing project: providing services to taxonomists for standard genome sequencing and annotation.</title>
        <authorList>
            <consortium name="The Broad Institute Genomics Platform"/>
            <consortium name="The Broad Institute Genome Sequencing Center for Infectious Disease"/>
            <person name="Wu L."/>
            <person name="Ma J."/>
        </authorList>
    </citation>
    <scope>NUCLEOTIDE SEQUENCE [LARGE SCALE GENOMIC DNA]</scope>
    <source>
        <strain evidence="5">CGMCC 1.3685</strain>
    </source>
</reference>
<dbReference type="EMBL" id="BMKX01000007">
    <property type="protein sequence ID" value="GGJ66284.1"/>
    <property type="molecule type" value="Genomic_DNA"/>
</dbReference>
<evidence type="ECO:0000313" key="5">
    <source>
        <dbReference type="Proteomes" id="UP000606115"/>
    </source>
</evidence>